<reference evidence="2" key="1">
    <citation type="submission" date="2018-01" db="EMBL/GenBank/DDBJ databases">
        <authorList>
            <person name="Mao J.F."/>
        </authorList>
    </citation>
    <scope>NUCLEOTIDE SEQUENCE</scope>
    <source>
        <strain evidence="2">Huo1</strain>
        <tissue evidence="2">Leaf</tissue>
    </source>
</reference>
<dbReference type="AlphaFoldDB" id="A0A8X8W3R4"/>
<comment type="caution">
    <text evidence="2">The sequence shown here is derived from an EMBL/GenBank/DDBJ whole genome shotgun (WGS) entry which is preliminary data.</text>
</comment>
<accession>A0A8X8W3R4</accession>
<dbReference type="PANTHER" id="PTHR33389:SF22">
    <property type="entry name" value="FAMILY PROTEIN, PUTATIVE (DUF2921)-RELATED"/>
    <property type="match status" value="1"/>
</dbReference>
<evidence type="ECO:0000313" key="3">
    <source>
        <dbReference type="Proteomes" id="UP000298416"/>
    </source>
</evidence>
<dbReference type="Proteomes" id="UP000298416">
    <property type="component" value="Unassembled WGS sequence"/>
</dbReference>
<name>A0A8X8W3R4_SALSN</name>
<sequence>MTLVRWHESQLATSSRAQGMIRFWLEGLWSDKSRHLMMHMFSAGPGAGCWVFTGEKIVLEVEYGSFLLFTPIQCSPPQSKMRYIPTFQNTTYGQGFGLNSTVIGEAFWDDDKRELLGVACRLLDPLNQTADEKADCKMRHIHDSSYFGSINLIKSDGFGLITLPDVRYEYTKLGEVRRSSCAANKSGKNTYPDVHSDKMQLDLSLHNLKGQQIAWVYASPLWVGNGAYKKKKTIVSPHNTSHSNMSYMISLSSSSELKYGSLFASLNWSINANDQVEITAEGVYDAETGCLCMVGCRNSNCEILVTLKFSQAKGSIKSTRAKQTLSTSTR</sequence>
<evidence type="ECO:0000259" key="1">
    <source>
        <dbReference type="Pfam" id="PF25333"/>
    </source>
</evidence>
<feature type="domain" description="DUF2921" evidence="1">
    <location>
        <begin position="183"/>
        <end position="319"/>
    </location>
</feature>
<dbReference type="Pfam" id="PF25333">
    <property type="entry name" value="DUF2921_N"/>
    <property type="match status" value="1"/>
</dbReference>
<dbReference type="PANTHER" id="PTHR33389">
    <property type="entry name" value="FAMILY PROTEIN, PUTATIVE (DUF2921)-RELATED"/>
    <property type="match status" value="1"/>
</dbReference>
<keyword evidence="3" id="KW-1185">Reference proteome</keyword>
<protein>
    <recommendedName>
        <fullName evidence="1">DUF2921 domain-containing protein</fullName>
    </recommendedName>
</protein>
<proteinExistence type="predicted"/>
<dbReference type="EMBL" id="PNBA02000021">
    <property type="protein sequence ID" value="KAG6387324.1"/>
    <property type="molecule type" value="Genomic_DNA"/>
</dbReference>
<gene>
    <name evidence="2" type="ORF">SASPL_152511</name>
</gene>
<dbReference type="InterPro" id="IPR057425">
    <property type="entry name" value="DUF2921_N"/>
</dbReference>
<organism evidence="2">
    <name type="scientific">Salvia splendens</name>
    <name type="common">Scarlet sage</name>
    <dbReference type="NCBI Taxonomy" id="180675"/>
    <lineage>
        <taxon>Eukaryota</taxon>
        <taxon>Viridiplantae</taxon>
        <taxon>Streptophyta</taxon>
        <taxon>Embryophyta</taxon>
        <taxon>Tracheophyta</taxon>
        <taxon>Spermatophyta</taxon>
        <taxon>Magnoliopsida</taxon>
        <taxon>eudicotyledons</taxon>
        <taxon>Gunneridae</taxon>
        <taxon>Pentapetalae</taxon>
        <taxon>asterids</taxon>
        <taxon>lamiids</taxon>
        <taxon>Lamiales</taxon>
        <taxon>Lamiaceae</taxon>
        <taxon>Nepetoideae</taxon>
        <taxon>Mentheae</taxon>
        <taxon>Salviinae</taxon>
        <taxon>Salvia</taxon>
        <taxon>Salvia subgen. Calosphace</taxon>
        <taxon>core Calosphace</taxon>
    </lineage>
</organism>
<evidence type="ECO:0000313" key="2">
    <source>
        <dbReference type="EMBL" id="KAG6387324.1"/>
    </source>
</evidence>
<reference evidence="2" key="2">
    <citation type="submission" date="2020-08" db="EMBL/GenBank/DDBJ databases">
        <title>Plant Genome Project.</title>
        <authorList>
            <person name="Zhang R.-G."/>
        </authorList>
    </citation>
    <scope>NUCLEOTIDE SEQUENCE</scope>
    <source>
        <strain evidence="2">Huo1</strain>
        <tissue evidence="2">Leaf</tissue>
    </source>
</reference>